<dbReference type="Proteomes" id="UP000228934">
    <property type="component" value="Unassembled WGS sequence"/>
</dbReference>
<name>A0A2G9S3Q9_AQUCT</name>
<dbReference type="InterPro" id="IPR040325">
    <property type="entry name" value="RIMBP1/2/3"/>
</dbReference>
<dbReference type="PANTHER" id="PTHR14234">
    <property type="entry name" value="RIM BINDING PROTEIN-RELATED"/>
    <property type="match status" value="1"/>
</dbReference>
<dbReference type="AlphaFoldDB" id="A0A2G9S3Q9"/>
<organism evidence="2 3">
    <name type="scientific">Aquarana catesbeiana</name>
    <name type="common">American bullfrog</name>
    <name type="synonym">Rana catesbeiana</name>
    <dbReference type="NCBI Taxonomy" id="8400"/>
    <lineage>
        <taxon>Eukaryota</taxon>
        <taxon>Metazoa</taxon>
        <taxon>Chordata</taxon>
        <taxon>Craniata</taxon>
        <taxon>Vertebrata</taxon>
        <taxon>Euteleostomi</taxon>
        <taxon>Amphibia</taxon>
        <taxon>Batrachia</taxon>
        <taxon>Anura</taxon>
        <taxon>Neobatrachia</taxon>
        <taxon>Ranoidea</taxon>
        <taxon>Ranidae</taxon>
        <taxon>Aquarana</taxon>
    </lineage>
</organism>
<accession>A0A2G9S3Q9</accession>
<sequence length="111" mass="12135">MYIQGELNGHKGLVPSNFLEEVPNDVEVYLSDASSRYPPDAPIRTKVKRVPSENTSTPRRAPSPTVHLHSVSPPSSMGTGSPMRSRERSSKKKKGLLSKGKKLLKKLGAVK</sequence>
<dbReference type="SUPFAM" id="SSF50044">
    <property type="entry name" value="SH3-domain"/>
    <property type="match status" value="1"/>
</dbReference>
<dbReference type="PANTHER" id="PTHR14234:SF18">
    <property type="entry name" value="RIMS-BINDING PROTEIN 2"/>
    <property type="match status" value="1"/>
</dbReference>
<feature type="compositionally biased region" description="Basic residues" evidence="1">
    <location>
        <begin position="89"/>
        <end position="105"/>
    </location>
</feature>
<evidence type="ECO:0000313" key="3">
    <source>
        <dbReference type="Proteomes" id="UP000228934"/>
    </source>
</evidence>
<dbReference type="OrthoDB" id="4158657at2759"/>
<feature type="compositionally biased region" description="Low complexity" evidence="1">
    <location>
        <begin position="70"/>
        <end position="83"/>
    </location>
</feature>
<dbReference type="Gene3D" id="2.30.30.40">
    <property type="entry name" value="SH3 Domains"/>
    <property type="match status" value="1"/>
</dbReference>
<dbReference type="EMBL" id="KV929651">
    <property type="protein sequence ID" value="PIO34103.1"/>
    <property type="molecule type" value="Genomic_DNA"/>
</dbReference>
<evidence type="ECO:0000313" key="2">
    <source>
        <dbReference type="EMBL" id="PIO34103.1"/>
    </source>
</evidence>
<protein>
    <submittedName>
        <fullName evidence="2">Uncharacterized protein</fullName>
    </submittedName>
</protein>
<proteinExistence type="predicted"/>
<dbReference type="GO" id="GO:0007274">
    <property type="term" value="P:neuromuscular synaptic transmission"/>
    <property type="evidence" value="ECO:0007669"/>
    <property type="project" value="TreeGrafter"/>
</dbReference>
<dbReference type="InterPro" id="IPR036028">
    <property type="entry name" value="SH3-like_dom_sf"/>
</dbReference>
<evidence type="ECO:0000256" key="1">
    <source>
        <dbReference type="SAM" id="MobiDB-lite"/>
    </source>
</evidence>
<feature type="region of interest" description="Disordered" evidence="1">
    <location>
        <begin position="32"/>
        <end position="111"/>
    </location>
</feature>
<dbReference type="GO" id="GO:0045202">
    <property type="term" value="C:synapse"/>
    <property type="evidence" value="ECO:0007669"/>
    <property type="project" value="GOC"/>
</dbReference>
<keyword evidence="3" id="KW-1185">Reference proteome</keyword>
<gene>
    <name evidence="2" type="ORF">AB205_0026450</name>
</gene>
<reference evidence="3" key="1">
    <citation type="journal article" date="2017" name="Nat. Commun.">
        <title>The North American bullfrog draft genome provides insight into hormonal regulation of long noncoding RNA.</title>
        <authorList>
            <person name="Hammond S.A."/>
            <person name="Warren R.L."/>
            <person name="Vandervalk B.P."/>
            <person name="Kucuk E."/>
            <person name="Khan H."/>
            <person name="Gibb E.A."/>
            <person name="Pandoh P."/>
            <person name="Kirk H."/>
            <person name="Zhao Y."/>
            <person name="Jones M."/>
            <person name="Mungall A.J."/>
            <person name="Coope R."/>
            <person name="Pleasance S."/>
            <person name="Moore R.A."/>
            <person name="Holt R.A."/>
            <person name="Round J.M."/>
            <person name="Ohora S."/>
            <person name="Walle B.V."/>
            <person name="Veldhoen N."/>
            <person name="Helbing C.C."/>
            <person name="Birol I."/>
        </authorList>
    </citation>
    <scope>NUCLEOTIDE SEQUENCE [LARGE SCALE GENOMIC DNA]</scope>
</reference>